<name>A0A848NHK6_9BURK</name>
<evidence type="ECO:0000256" key="2">
    <source>
        <dbReference type="SAM" id="MobiDB-lite"/>
    </source>
</evidence>
<dbReference type="Pfam" id="PF03401">
    <property type="entry name" value="TctC"/>
    <property type="match status" value="1"/>
</dbReference>
<proteinExistence type="inferred from homology"/>
<dbReference type="InterPro" id="IPR042100">
    <property type="entry name" value="Bug_dom1"/>
</dbReference>
<feature type="non-terminal residue" evidence="3">
    <location>
        <position position="1"/>
    </location>
</feature>
<feature type="region of interest" description="Disordered" evidence="2">
    <location>
        <begin position="35"/>
        <end position="59"/>
    </location>
</feature>
<sequence>WTGSAKNAMRGGRPDVGWDANCVCRGVRTGGGLGGRASTSPNGCAALPDRRTRRESGMGGYAAQPWIGLMARAGVPAERVARIQQSVADILKQPAMKAQMETLGMIPIGGSAQELADTIAADRAEMGPLIKELGIKLQ</sequence>
<organism evidence="3 4">
    <name type="scientific">Achromobacter ruhlandii</name>
    <dbReference type="NCBI Taxonomy" id="72557"/>
    <lineage>
        <taxon>Bacteria</taxon>
        <taxon>Pseudomonadati</taxon>
        <taxon>Pseudomonadota</taxon>
        <taxon>Betaproteobacteria</taxon>
        <taxon>Burkholderiales</taxon>
        <taxon>Alcaligenaceae</taxon>
        <taxon>Achromobacter</taxon>
    </lineage>
</organism>
<accession>A0A848NHK6</accession>
<evidence type="ECO:0000256" key="1">
    <source>
        <dbReference type="ARBA" id="ARBA00006987"/>
    </source>
</evidence>
<dbReference type="PANTHER" id="PTHR42928:SF5">
    <property type="entry name" value="BLR1237 PROTEIN"/>
    <property type="match status" value="1"/>
</dbReference>
<dbReference type="EMBL" id="JABBZE010000084">
    <property type="protein sequence ID" value="NMU90242.1"/>
    <property type="molecule type" value="Genomic_DNA"/>
</dbReference>
<evidence type="ECO:0000313" key="3">
    <source>
        <dbReference type="EMBL" id="NMU90242.1"/>
    </source>
</evidence>
<dbReference type="RefSeq" id="WP_249292160.1">
    <property type="nucleotide sequence ID" value="NZ_JABBZE010000084.1"/>
</dbReference>
<dbReference type="Gene3D" id="3.40.190.150">
    <property type="entry name" value="Bordetella uptake gene, domain 1"/>
    <property type="match status" value="1"/>
</dbReference>
<gene>
    <name evidence="3" type="ORF">HGQ98_10430</name>
</gene>
<dbReference type="Proteomes" id="UP000542405">
    <property type="component" value="Unassembled WGS sequence"/>
</dbReference>
<dbReference type="AlphaFoldDB" id="A0A848NHK6"/>
<evidence type="ECO:0000313" key="4">
    <source>
        <dbReference type="Proteomes" id="UP000542405"/>
    </source>
</evidence>
<comment type="similarity">
    <text evidence="1">Belongs to the UPF0065 (bug) family.</text>
</comment>
<dbReference type="InterPro" id="IPR005064">
    <property type="entry name" value="BUG"/>
</dbReference>
<reference evidence="3 4" key="1">
    <citation type="submission" date="2020-04" db="EMBL/GenBank/DDBJ databases">
        <title>Achromobacter ruhlandii genome sequencing and assembly.</title>
        <authorList>
            <person name="Martins R.C.R."/>
            <person name="Perdigao-Neto L.V."/>
            <person name="Levin A.S.S."/>
            <person name="Costa S.F."/>
        </authorList>
    </citation>
    <scope>NUCLEOTIDE SEQUENCE [LARGE SCALE GENOMIC DNA]</scope>
    <source>
        <strain evidence="3 4">9035ralo</strain>
    </source>
</reference>
<dbReference type="PANTHER" id="PTHR42928">
    <property type="entry name" value="TRICARBOXYLATE-BINDING PROTEIN"/>
    <property type="match status" value="1"/>
</dbReference>
<protein>
    <submittedName>
        <fullName evidence="3">Tripartite tricarboxylate transporter substrate binding protein</fullName>
    </submittedName>
</protein>
<comment type="caution">
    <text evidence="3">The sequence shown here is derived from an EMBL/GenBank/DDBJ whole genome shotgun (WGS) entry which is preliminary data.</text>
</comment>